<dbReference type="AlphaFoldDB" id="A0A8H4NAH1"/>
<feature type="compositionally biased region" description="Low complexity" evidence="1">
    <location>
        <begin position="107"/>
        <end position="120"/>
    </location>
</feature>
<comment type="caution">
    <text evidence="2">The sequence shown here is derived from an EMBL/GenBank/DDBJ whole genome shotgun (WGS) entry which is preliminary data.</text>
</comment>
<accession>A0A8H4NAH1</accession>
<organism evidence="2 3">
    <name type="scientific">Botryosphaeria dothidea</name>
    <dbReference type="NCBI Taxonomy" id="55169"/>
    <lineage>
        <taxon>Eukaryota</taxon>
        <taxon>Fungi</taxon>
        <taxon>Dikarya</taxon>
        <taxon>Ascomycota</taxon>
        <taxon>Pezizomycotina</taxon>
        <taxon>Dothideomycetes</taxon>
        <taxon>Dothideomycetes incertae sedis</taxon>
        <taxon>Botryosphaeriales</taxon>
        <taxon>Botryosphaeriaceae</taxon>
        <taxon>Botryosphaeria</taxon>
    </lineage>
</organism>
<dbReference type="EMBL" id="WWBZ02000008">
    <property type="protein sequence ID" value="KAF4311846.1"/>
    <property type="molecule type" value="Genomic_DNA"/>
</dbReference>
<feature type="compositionally biased region" description="Basic and acidic residues" evidence="1">
    <location>
        <begin position="121"/>
        <end position="134"/>
    </location>
</feature>
<gene>
    <name evidence="2" type="ORF">GTA08_BOTSDO12608</name>
</gene>
<keyword evidence="3" id="KW-1185">Reference proteome</keyword>
<protein>
    <submittedName>
        <fullName evidence="2">Uncharacterized protein</fullName>
    </submittedName>
</protein>
<feature type="region of interest" description="Disordered" evidence="1">
    <location>
        <begin position="107"/>
        <end position="138"/>
    </location>
</feature>
<feature type="region of interest" description="Disordered" evidence="1">
    <location>
        <begin position="160"/>
        <end position="212"/>
    </location>
</feature>
<dbReference type="Proteomes" id="UP000572817">
    <property type="component" value="Unassembled WGS sequence"/>
</dbReference>
<evidence type="ECO:0000313" key="3">
    <source>
        <dbReference type="Proteomes" id="UP000572817"/>
    </source>
</evidence>
<reference evidence="2" key="1">
    <citation type="submission" date="2020-04" db="EMBL/GenBank/DDBJ databases">
        <title>Genome Assembly and Annotation of Botryosphaeria dothidea sdau 11-99, a Latent Pathogen of Apple Fruit Ring Rot in China.</title>
        <authorList>
            <person name="Yu C."/>
            <person name="Diao Y."/>
            <person name="Lu Q."/>
            <person name="Zhao J."/>
            <person name="Cui S."/>
            <person name="Peng C."/>
            <person name="He B."/>
            <person name="Liu H."/>
        </authorList>
    </citation>
    <scope>NUCLEOTIDE SEQUENCE [LARGE SCALE GENOMIC DNA]</scope>
    <source>
        <strain evidence="2">Sdau11-99</strain>
    </source>
</reference>
<feature type="region of interest" description="Disordered" evidence="1">
    <location>
        <begin position="238"/>
        <end position="259"/>
    </location>
</feature>
<sequence length="259" mass="27634">MKLPSSLREMSPDLLHSPGLPEADVVQQRETTLRREKSPFISVQNSSASQAITAFATNGNGADAVFAQRAIPNPYLDTSPVLPNPNGDEDISQGYWNPPAMLRSAFSSTTATTSSDAGSRANEDAYHGQHHSPEAEVDGFNGGSSLFFGLFDEAAGRSDRASSKSAAGSPVLTPSSHDASFAEGEVEDRDISSEDPMSVAGGHQVGWRGQKRDVAEEYRKNAICRRWALGVYTPGRAGERASVGTWSRQAQECKGDEGS</sequence>
<proteinExistence type="predicted"/>
<evidence type="ECO:0000256" key="1">
    <source>
        <dbReference type="SAM" id="MobiDB-lite"/>
    </source>
</evidence>
<feature type="region of interest" description="Disordered" evidence="1">
    <location>
        <begin position="1"/>
        <end position="24"/>
    </location>
</feature>
<evidence type="ECO:0000313" key="2">
    <source>
        <dbReference type="EMBL" id="KAF4311846.1"/>
    </source>
</evidence>
<name>A0A8H4NAH1_9PEZI</name>